<feature type="compositionally biased region" description="Basic and acidic residues" evidence="1">
    <location>
        <begin position="11"/>
        <end position="20"/>
    </location>
</feature>
<feature type="region of interest" description="Disordered" evidence="1">
    <location>
        <begin position="1"/>
        <end position="77"/>
    </location>
</feature>
<evidence type="ECO:0000313" key="3">
    <source>
        <dbReference type="EMBL" id="KAF5390318.1"/>
    </source>
</evidence>
<dbReference type="PANTHER" id="PTHR10492">
    <property type="match status" value="1"/>
</dbReference>
<feature type="domain" description="DNA helicase Pif1-like 2B" evidence="2">
    <location>
        <begin position="169"/>
        <end position="208"/>
    </location>
</feature>
<dbReference type="InterPro" id="IPR027417">
    <property type="entry name" value="P-loop_NTPase"/>
</dbReference>
<dbReference type="Pfam" id="PF21530">
    <property type="entry name" value="Pif1_2B_dom"/>
    <property type="match status" value="1"/>
</dbReference>
<dbReference type="PANTHER" id="PTHR10492:SF57">
    <property type="entry name" value="ATP-DEPENDENT DNA HELICASE"/>
    <property type="match status" value="1"/>
</dbReference>
<protein>
    <recommendedName>
        <fullName evidence="2">DNA helicase Pif1-like 2B domain-containing protein</fullName>
    </recommendedName>
</protein>
<evidence type="ECO:0000313" key="4">
    <source>
        <dbReference type="Proteomes" id="UP000518752"/>
    </source>
</evidence>
<comment type="caution">
    <text evidence="3">The sequence shown here is derived from an EMBL/GenBank/DDBJ whole genome shotgun (WGS) entry which is preliminary data.</text>
</comment>
<dbReference type="AlphaFoldDB" id="A0A8H5HVQ6"/>
<dbReference type="OrthoDB" id="2641892at2759"/>
<evidence type="ECO:0000259" key="2">
    <source>
        <dbReference type="Pfam" id="PF21530"/>
    </source>
</evidence>
<gene>
    <name evidence="3" type="ORF">D9757_002964</name>
</gene>
<sequence>MLWVSPPTTPQRERDAERRRLQAQRVLNSPEHRRTPQSQGRGPPIPFLLHQTPPQNNYRLPSQAVPPPPPSQNGPENTVHLDENMRCHGNTVQSLINAIYPSLNLIEINGNNDEWFMERTILCAKNDAVDEVNWLCLKCIPGEIRLYNSADKAIPDGAAQDDQFQYPVEYLNSINGSGLPISRLQLKIGCPIMILRNLDISAGVCNGT</sequence>
<reference evidence="3 4" key="1">
    <citation type="journal article" date="2020" name="ISME J.">
        <title>Uncovering the hidden diversity of litter-decomposition mechanisms in mushroom-forming fungi.</title>
        <authorList>
            <person name="Floudas D."/>
            <person name="Bentzer J."/>
            <person name="Ahren D."/>
            <person name="Johansson T."/>
            <person name="Persson P."/>
            <person name="Tunlid A."/>
        </authorList>
    </citation>
    <scope>NUCLEOTIDE SEQUENCE [LARGE SCALE GENOMIC DNA]</scope>
    <source>
        <strain evidence="3 4">CBS 406.79</strain>
    </source>
</reference>
<dbReference type="Proteomes" id="UP000518752">
    <property type="component" value="Unassembled WGS sequence"/>
</dbReference>
<proteinExistence type="predicted"/>
<dbReference type="SUPFAM" id="SSF52540">
    <property type="entry name" value="P-loop containing nucleoside triphosphate hydrolases"/>
    <property type="match status" value="1"/>
</dbReference>
<organism evidence="3 4">
    <name type="scientific">Collybiopsis confluens</name>
    <dbReference type="NCBI Taxonomy" id="2823264"/>
    <lineage>
        <taxon>Eukaryota</taxon>
        <taxon>Fungi</taxon>
        <taxon>Dikarya</taxon>
        <taxon>Basidiomycota</taxon>
        <taxon>Agaricomycotina</taxon>
        <taxon>Agaricomycetes</taxon>
        <taxon>Agaricomycetidae</taxon>
        <taxon>Agaricales</taxon>
        <taxon>Marasmiineae</taxon>
        <taxon>Omphalotaceae</taxon>
        <taxon>Collybiopsis</taxon>
    </lineage>
</organism>
<evidence type="ECO:0000256" key="1">
    <source>
        <dbReference type="SAM" id="MobiDB-lite"/>
    </source>
</evidence>
<dbReference type="EMBL" id="JAACJN010000016">
    <property type="protein sequence ID" value="KAF5390318.1"/>
    <property type="molecule type" value="Genomic_DNA"/>
</dbReference>
<accession>A0A8H5HVQ6</accession>
<name>A0A8H5HVQ6_9AGAR</name>
<dbReference type="InterPro" id="IPR049163">
    <property type="entry name" value="Pif1-like_2B_dom"/>
</dbReference>
<keyword evidence="4" id="KW-1185">Reference proteome</keyword>